<dbReference type="Pfam" id="PF04258">
    <property type="entry name" value="Peptidase_A22B"/>
    <property type="match status" value="1"/>
</dbReference>
<dbReference type="Proteomes" id="UP000807504">
    <property type="component" value="Unassembled WGS sequence"/>
</dbReference>
<dbReference type="PANTHER" id="PTHR12174:SF103">
    <property type="entry name" value="INTRAMEMBRANE PROTEASE (IMPAS) FAMILY"/>
    <property type="match status" value="1"/>
</dbReference>
<dbReference type="SMART" id="SM00730">
    <property type="entry name" value="PSN"/>
    <property type="match status" value="1"/>
</dbReference>
<feature type="transmembrane region" description="Helical" evidence="7">
    <location>
        <begin position="426"/>
        <end position="445"/>
    </location>
</feature>
<organism evidence="8 9">
    <name type="scientific">Argiope bruennichi</name>
    <name type="common">Wasp spider</name>
    <name type="synonym">Aranea bruennichi</name>
    <dbReference type="NCBI Taxonomy" id="94029"/>
    <lineage>
        <taxon>Eukaryota</taxon>
        <taxon>Metazoa</taxon>
        <taxon>Ecdysozoa</taxon>
        <taxon>Arthropoda</taxon>
        <taxon>Chelicerata</taxon>
        <taxon>Arachnida</taxon>
        <taxon>Araneae</taxon>
        <taxon>Araneomorphae</taxon>
        <taxon>Entelegynae</taxon>
        <taxon>Araneoidea</taxon>
        <taxon>Araneidae</taxon>
        <taxon>Argiope</taxon>
    </lineage>
</organism>
<comment type="similarity">
    <text evidence="2">Belongs to the peptidase A22B family.</text>
</comment>
<feature type="transmembrane region" description="Helical" evidence="7">
    <location>
        <begin position="289"/>
        <end position="311"/>
    </location>
</feature>
<comment type="caution">
    <text evidence="8">The sequence shown here is derived from an EMBL/GenBank/DDBJ whole genome shotgun (WGS) entry which is preliminary data.</text>
</comment>
<dbReference type="GO" id="GO:0098553">
    <property type="term" value="C:lumenal side of endoplasmic reticulum membrane"/>
    <property type="evidence" value="ECO:0007669"/>
    <property type="project" value="TreeGrafter"/>
</dbReference>
<evidence type="ECO:0000256" key="7">
    <source>
        <dbReference type="SAM" id="Phobius"/>
    </source>
</evidence>
<feature type="transmembrane region" description="Helical" evidence="7">
    <location>
        <begin position="485"/>
        <end position="503"/>
    </location>
</feature>
<keyword evidence="5 7" id="KW-1133">Transmembrane helix</keyword>
<keyword evidence="3 7" id="KW-0812">Transmembrane</keyword>
<feature type="transmembrane region" description="Helical" evidence="7">
    <location>
        <begin position="215"/>
        <end position="241"/>
    </location>
</feature>
<name>A0A8T0DZQ7_ARGBR</name>
<feature type="transmembrane region" description="Helical" evidence="7">
    <location>
        <begin position="247"/>
        <end position="269"/>
    </location>
</feature>
<dbReference type="GO" id="GO:0098554">
    <property type="term" value="C:cytoplasmic side of endoplasmic reticulum membrane"/>
    <property type="evidence" value="ECO:0007669"/>
    <property type="project" value="TreeGrafter"/>
</dbReference>
<dbReference type="GO" id="GO:0030660">
    <property type="term" value="C:Golgi-associated vesicle membrane"/>
    <property type="evidence" value="ECO:0007669"/>
    <property type="project" value="TreeGrafter"/>
</dbReference>
<dbReference type="CDD" id="cd00538">
    <property type="entry name" value="PA"/>
    <property type="match status" value="1"/>
</dbReference>
<evidence type="ECO:0000313" key="8">
    <source>
        <dbReference type="EMBL" id="KAF8763307.1"/>
    </source>
</evidence>
<evidence type="ECO:0000256" key="4">
    <source>
        <dbReference type="ARBA" id="ARBA00022801"/>
    </source>
</evidence>
<protein>
    <submittedName>
        <fullName evidence="8">Signal peptide peptidase-like 2A like protein</fullName>
    </submittedName>
</protein>
<evidence type="ECO:0000256" key="2">
    <source>
        <dbReference type="ARBA" id="ARBA00006859"/>
    </source>
</evidence>
<dbReference type="AlphaFoldDB" id="A0A8T0DZQ7"/>
<dbReference type="GO" id="GO:0042500">
    <property type="term" value="F:aspartic endopeptidase activity, intramembrane cleaving"/>
    <property type="evidence" value="ECO:0007669"/>
    <property type="project" value="InterPro"/>
</dbReference>
<gene>
    <name evidence="8" type="ORF">HNY73_021505</name>
</gene>
<dbReference type="InterPro" id="IPR007369">
    <property type="entry name" value="Peptidase_A22B_SPP"/>
</dbReference>
<reference evidence="8" key="2">
    <citation type="submission" date="2020-06" db="EMBL/GenBank/DDBJ databases">
        <authorList>
            <person name="Sheffer M."/>
        </authorList>
    </citation>
    <scope>NUCLEOTIDE SEQUENCE</scope>
</reference>
<reference evidence="8" key="1">
    <citation type="journal article" date="2020" name="bioRxiv">
        <title>Chromosome-level reference genome of the European wasp spider Argiope bruennichi: a resource for studies on range expansion and evolutionary adaptation.</title>
        <authorList>
            <person name="Sheffer M.M."/>
            <person name="Hoppe A."/>
            <person name="Krehenwinkel H."/>
            <person name="Uhl G."/>
            <person name="Kuss A.W."/>
            <person name="Jensen L."/>
            <person name="Jensen C."/>
            <person name="Gillespie R.G."/>
            <person name="Hoff K.J."/>
            <person name="Prost S."/>
        </authorList>
    </citation>
    <scope>NUCLEOTIDE SEQUENCE</scope>
</reference>
<evidence type="ECO:0000313" key="9">
    <source>
        <dbReference type="Proteomes" id="UP000807504"/>
    </source>
</evidence>
<comment type="subcellular location">
    <subcellularLocation>
        <location evidence="1">Endomembrane system</location>
        <topology evidence="1">Multi-pass membrane protein</topology>
    </subcellularLocation>
</comment>
<feature type="transmembrane region" description="Helical" evidence="7">
    <location>
        <begin position="344"/>
        <end position="366"/>
    </location>
</feature>
<keyword evidence="6 7" id="KW-0472">Membrane</keyword>
<dbReference type="Gene3D" id="3.50.30.30">
    <property type="match status" value="1"/>
</dbReference>
<dbReference type="EMBL" id="JABXBU010002231">
    <property type="protein sequence ID" value="KAF8763307.1"/>
    <property type="molecule type" value="Genomic_DNA"/>
</dbReference>
<evidence type="ECO:0000256" key="6">
    <source>
        <dbReference type="ARBA" id="ARBA00023136"/>
    </source>
</evidence>
<feature type="transmembrane region" description="Helical" evidence="7">
    <location>
        <begin position="457"/>
        <end position="479"/>
    </location>
</feature>
<evidence type="ECO:0000256" key="5">
    <source>
        <dbReference type="ARBA" id="ARBA00022989"/>
    </source>
</evidence>
<sequence>MRAESTTRSNDFCVYSEIDPSLPQQAAEAKPHTLEITDAVDWCTNNSKNNASDKVLLLPAGDCSLSDQIQNFYHMGGEVILFINNGSLNDMNFSEYKYLNGTGIPAMKISENSANVLKEMGKIITVQLFKPHDDQGLYIVVVLGALALFTVAAGSYMSGLTSYKIFKESITKKDRASGRGPKMHRNDARQNRRFKKEQLLKNLANKMEYGEEYGIPILILTPCYTVYLIVGLVITIVLGYLLKKYLLIFSLVSFTSGSIICLYFCLYSWTRKYKSYFVKYAFVFCNRKIVFTALSLILQTVSFGIPILWVIFRNAKYAWMLQNILSIFLCFGLLRLFRLSSLKMCSILLVLLFILDIFFVIVTPLFTKNGKSVMGDLATGGNFEKLDDANFMEEVAAGRKHIEFIPSLMQVKDIGFDDLGVCHQRWTGLGLGDIIMPGLLLSYCYAFDLCFVKKMIYYPISVILYGIGLSLSTISLIFWNAEQPALLYIVPPLLIPIMLLGWYRGELSTLWYGLKVIKAHIRKENSNNDQDSWDIKLSLDDQAEAT</sequence>
<keyword evidence="9" id="KW-1185">Reference proteome</keyword>
<dbReference type="GO" id="GO:0005765">
    <property type="term" value="C:lysosomal membrane"/>
    <property type="evidence" value="ECO:0007669"/>
    <property type="project" value="TreeGrafter"/>
</dbReference>
<proteinExistence type="inferred from homology"/>
<dbReference type="GO" id="GO:0033619">
    <property type="term" value="P:membrane protein proteolysis"/>
    <property type="evidence" value="ECO:0007669"/>
    <property type="project" value="TreeGrafter"/>
</dbReference>
<feature type="transmembrane region" description="Helical" evidence="7">
    <location>
        <begin position="317"/>
        <end position="337"/>
    </location>
</feature>
<evidence type="ECO:0000256" key="1">
    <source>
        <dbReference type="ARBA" id="ARBA00004127"/>
    </source>
</evidence>
<accession>A0A8T0DZQ7</accession>
<dbReference type="PANTHER" id="PTHR12174">
    <property type="entry name" value="SIGNAL PEPTIDE PEPTIDASE"/>
    <property type="match status" value="1"/>
</dbReference>
<evidence type="ECO:0000256" key="3">
    <source>
        <dbReference type="ARBA" id="ARBA00022692"/>
    </source>
</evidence>
<dbReference type="InterPro" id="IPR006639">
    <property type="entry name" value="Preselin/SPP"/>
</dbReference>
<keyword evidence="4" id="KW-0378">Hydrolase</keyword>
<feature type="transmembrane region" description="Helical" evidence="7">
    <location>
        <begin position="136"/>
        <end position="157"/>
    </location>
</feature>